<accession>A0A9Q5D645</accession>
<comment type="caution">
    <text evidence="2">The sequence shown here is derived from an EMBL/GenBank/DDBJ whole genome shotgun (WGS) entry which is preliminary data.</text>
</comment>
<evidence type="ECO:0008006" key="4">
    <source>
        <dbReference type="Google" id="ProtNLM"/>
    </source>
</evidence>
<evidence type="ECO:0000313" key="2">
    <source>
        <dbReference type="EMBL" id="NSL88644.1"/>
    </source>
</evidence>
<evidence type="ECO:0000256" key="1">
    <source>
        <dbReference type="ARBA" id="ARBA00023125"/>
    </source>
</evidence>
<organism evidence="2 3">
    <name type="scientific">Chitinophaga solisilvae</name>
    <dbReference type="NCBI Taxonomy" id="1233460"/>
    <lineage>
        <taxon>Bacteria</taxon>
        <taxon>Pseudomonadati</taxon>
        <taxon>Bacteroidota</taxon>
        <taxon>Chitinophagia</taxon>
        <taxon>Chitinophagales</taxon>
        <taxon>Chitinophagaceae</taxon>
        <taxon>Chitinophaga</taxon>
    </lineage>
</organism>
<dbReference type="InterPro" id="IPR011010">
    <property type="entry name" value="DNA_brk_join_enz"/>
</dbReference>
<dbReference type="GO" id="GO:0003677">
    <property type="term" value="F:DNA binding"/>
    <property type="evidence" value="ECO:0007669"/>
    <property type="project" value="UniProtKB-KW"/>
</dbReference>
<dbReference type="SUPFAM" id="SSF56349">
    <property type="entry name" value="DNA breaking-rejoining enzymes"/>
    <property type="match status" value="1"/>
</dbReference>
<reference evidence="2" key="1">
    <citation type="submission" date="2020-05" db="EMBL/GenBank/DDBJ databases">
        <title>Chitinophaga laudate sp. nov., isolated from a tropical peat swamp.</title>
        <authorList>
            <person name="Goh C.B.S."/>
            <person name="Lee M.S."/>
            <person name="Parimannan S."/>
            <person name="Pasbakhsh P."/>
            <person name="Yule C.M."/>
            <person name="Rajandas H."/>
            <person name="Loke S."/>
            <person name="Croft L."/>
            <person name="Tan J.B.L."/>
        </authorList>
    </citation>
    <scope>NUCLEOTIDE SEQUENCE</scope>
    <source>
        <strain evidence="2">Mgbs1</strain>
    </source>
</reference>
<proteinExistence type="predicted"/>
<evidence type="ECO:0000313" key="3">
    <source>
        <dbReference type="Proteomes" id="UP000281028"/>
    </source>
</evidence>
<gene>
    <name evidence="2" type="ORF">ECE50_017520</name>
</gene>
<name>A0A9Q5D645_9BACT</name>
<keyword evidence="1" id="KW-0238">DNA-binding</keyword>
<dbReference type="InterPro" id="IPR010998">
    <property type="entry name" value="Integrase_recombinase_N"/>
</dbReference>
<protein>
    <recommendedName>
        <fullName evidence="4">Core-binding (CB) domain-containing protein</fullName>
    </recommendedName>
</protein>
<dbReference type="Proteomes" id="UP000281028">
    <property type="component" value="Unassembled WGS sequence"/>
</dbReference>
<dbReference type="Gene3D" id="1.10.150.130">
    <property type="match status" value="1"/>
</dbReference>
<dbReference type="AlphaFoldDB" id="A0A9Q5D645"/>
<keyword evidence="3" id="KW-1185">Reference proteome</keyword>
<dbReference type="EMBL" id="RIAR02000001">
    <property type="protein sequence ID" value="NSL88644.1"/>
    <property type="molecule type" value="Genomic_DNA"/>
</dbReference>
<sequence>MKNQEKVEDPGLEFIEPTDLFIEALWKAFRKLDYVPETLRNIKYIIQSCDLVAAKLNYAQLPIASISRKHINRIFQYLRVSKPNEFTVNRRNNYRAYLLQLFRQVLKQEAIEHNPITDIEVEKEKSNKEEILNGTPEGDELLTIQERYLIPDTYI</sequence>